<evidence type="ECO:0000313" key="2">
    <source>
        <dbReference type="EMBL" id="MBD8027028.1"/>
    </source>
</evidence>
<dbReference type="Proteomes" id="UP000640930">
    <property type="component" value="Unassembled WGS sequence"/>
</dbReference>
<organism evidence="2 3">
    <name type="scientific">Ureibacillus galli</name>
    <dbReference type="NCBI Taxonomy" id="2762222"/>
    <lineage>
        <taxon>Bacteria</taxon>
        <taxon>Bacillati</taxon>
        <taxon>Bacillota</taxon>
        <taxon>Bacilli</taxon>
        <taxon>Bacillales</taxon>
        <taxon>Caryophanaceae</taxon>
        <taxon>Ureibacillus</taxon>
    </lineage>
</organism>
<keyword evidence="1" id="KW-0472">Membrane</keyword>
<feature type="transmembrane region" description="Helical" evidence="1">
    <location>
        <begin position="7"/>
        <end position="26"/>
    </location>
</feature>
<reference evidence="2 3" key="1">
    <citation type="submission" date="2020-08" db="EMBL/GenBank/DDBJ databases">
        <title>A Genomic Blueprint of the Chicken Gut Microbiome.</title>
        <authorList>
            <person name="Gilroy R."/>
            <person name="Ravi A."/>
            <person name="Getino M."/>
            <person name="Pursley I."/>
            <person name="Horton D.L."/>
            <person name="Alikhan N.-F."/>
            <person name="Baker D."/>
            <person name="Gharbi K."/>
            <person name="Hall N."/>
            <person name="Watson M."/>
            <person name="Adriaenssens E.M."/>
            <person name="Foster-Nyarko E."/>
            <person name="Jarju S."/>
            <person name="Secka A."/>
            <person name="Antonio M."/>
            <person name="Oren A."/>
            <person name="Chaudhuri R."/>
            <person name="La Ragione R.M."/>
            <person name="Hildebrand F."/>
            <person name="Pallen M.J."/>
        </authorList>
    </citation>
    <scope>NUCLEOTIDE SEQUENCE [LARGE SCALE GENOMIC DNA]</scope>
    <source>
        <strain evidence="2 3">Re31</strain>
    </source>
</reference>
<feature type="transmembrane region" description="Helical" evidence="1">
    <location>
        <begin position="32"/>
        <end position="53"/>
    </location>
</feature>
<evidence type="ECO:0000256" key="1">
    <source>
        <dbReference type="SAM" id="Phobius"/>
    </source>
</evidence>
<keyword evidence="1" id="KW-0812">Transmembrane</keyword>
<keyword evidence="3" id="KW-1185">Reference proteome</keyword>
<accession>A0ABR8XCT1</accession>
<evidence type="ECO:0000313" key="3">
    <source>
        <dbReference type="Proteomes" id="UP000640930"/>
    </source>
</evidence>
<sequence>MFKLFFMFLKYFVCFFIGCILFNLIVKGEWLILTAFSCSLGVALGISLFQYYLTKEVSQS</sequence>
<keyword evidence="1" id="KW-1133">Transmembrane helix</keyword>
<proteinExistence type="predicted"/>
<protein>
    <submittedName>
        <fullName evidence="2">Uncharacterized protein</fullName>
    </submittedName>
</protein>
<name>A0ABR8XCT1_9BACL</name>
<dbReference type="RefSeq" id="WP_191707503.1">
    <property type="nucleotide sequence ID" value="NZ_JACSQA010000013.1"/>
</dbReference>
<gene>
    <name evidence="2" type="ORF">H9636_10210</name>
</gene>
<dbReference type="EMBL" id="JACSQA010000013">
    <property type="protein sequence ID" value="MBD8027028.1"/>
    <property type="molecule type" value="Genomic_DNA"/>
</dbReference>
<comment type="caution">
    <text evidence="2">The sequence shown here is derived from an EMBL/GenBank/DDBJ whole genome shotgun (WGS) entry which is preliminary data.</text>
</comment>